<evidence type="ECO:0000313" key="2">
    <source>
        <dbReference type="EMBL" id="KAK8881807.1"/>
    </source>
</evidence>
<organism evidence="2 3">
    <name type="scientific">Tritrichomonas musculus</name>
    <dbReference type="NCBI Taxonomy" id="1915356"/>
    <lineage>
        <taxon>Eukaryota</taxon>
        <taxon>Metamonada</taxon>
        <taxon>Parabasalia</taxon>
        <taxon>Tritrichomonadida</taxon>
        <taxon>Tritrichomonadidae</taxon>
        <taxon>Tritrichomonas</taxon>
    </lineage>
</organism>
<comment type="caution">
    <text evidence="2">The sequence shown here is derived from an EMBL/GenBank/DDBJ whole genome shotgun (WGS) entry which is preliminary data.</text>
</comment>
<sequence>MISDDLDHFSKFPSNNIQETRRHENDGNIDQFLSFSEYAPMELLKTLNPLFSESTVDQALPKCIDIILYLSMKNNKEISFSSLVRDFMNQNISNEKRIFSLTLIKSMIKNTPKEEKLDIPPDFINLLLHYFPHSLCINICSDLIKRDYLYFEQFSKSIQCLDENPYQECYISMNNFFLNLMKQDLYNALILLQSFLFYKENLIFMEPIFEEILSIISSCQTIEKIECFNVLYTFFECDDIFYPKLISNQDRLSSLFYNLEKNALLIESSLNFANEVTYSNDKKTKEFIKLTKLDQMIVYILPFINDHKVILFCCKICERLIYSDEEKGISFLLKKNIISAITSIKSSFSLLSFQTYMHMISKCVIKGSNSQITSLLSMIPLIDFGNYIEYINDDEASLLFTRIATVILNNYETTGDIFVIDEDTYNELSFIAEQENDEINPVTDFLKSIYPILEQNGIQP</sequence>
<name>A0ABR2JU87_9EUKA</name>
<protein>
    <submittedName>
        <fullName evidence="2">Uncharacterized protein</fullName>
    </submittedName>
</protein>
<evidence type="ECO:0000256" key="1">
    <source>
        <dbReference type="SAM" id="MobiDB-lite"/>
    </source>
</evidence>
<evidence type="ECO:0000313" key="3">
    <source>
        <dbReference type="Proteomes" id="UP001470230"/>
    </source>
</evidence>
<keyword evidence="3" id="KW-1185">Reference proteome</keyword>
<reference evidence="2 3" key="1">
    <citation type="submission" date="2024-04" db="EMBL/GenBank/DDBJ databases">
        <title>Tritrichomonas musculus Genome.</title>
        <authorList>
            <person name="Alves-Ferreira E."/>
            <person name="Grigg M."/>
            <person name="Lorenzi H."/>
            <person name="Galac M."/>
        </authorList>
    </citation>
    <scope>NUCLEOTIDE SEQUENCE [LARGE SCALE GENOMIC DNA]</scope>
    <source>
        <strain evidence="2 3">EAF2021</strain>
    </source>
</reference>
<proteinExistence type="predicted"/>
<feature type="compositionally biased region" description="Basic and acidic residues" evidence="1">
    <location>
        <begin position="1"/>
        <end position="10"/>
    </location>
</feature>
<accession>A0ABR2JU87</accession>
<feature type="region of interest" description="Disordered" evidence="1">
    <location>
        <begin position="1"/>
        <end position="23"/>
    </location>
</feature>
<gene>
    <name evidence="2" type="ORF">M9Y10_044443</name>
</gene>
<dbReference type="EMBL" id="JAPFFF010000009">
    <property type="protein sequence ID" value="KAK8881807.1"/>
    <property type="molecule type" value="Genomic_DNA"/>
</dbReference>
<dbReference type="Proteomes" id="UP001470230">
    <property type="component" value="Unassembled WGS sequence"/>
</dbReference>